<dbReference type="EMBL" id="CM020619">
    <property type="protein sequence ID" value="KAK1866846.1"/>
    <property type="molecule type" value="Genomic_DNA"/>
</dbReference>
<reference evidence="1" key="1">
    <citation type="submission" date="2019-11" db="EMBL/GenBank/DDBJ databases">
        <title>Nori genome reveals adaptations in red seaweeds to the harsh intertidal environment.</title>
        <authorList>
            <person name="Wang D."/>
            <person name="Mao Y."/>
        </authorList>
    </citation>
    <scope>NUCLEOTIDE SEQUENCE</scope>
    <source>
        <tissue evidence="1">Gametophyte</tissue>
    </source>
</reference>
<accession>A0ACC3CA43</accession>
<organism evidence="1 2">
    <name type="scientific">Pyropia yezoensis</name>
    <name type="common">Susabi-nori</name>
    <name type="synonym">Porphyra yezoensis</name>
    <dbReference type="NCBI Taxonomy" id="2788"/>
    <lineage>
        <taxon>Eukaryota</taxon>
        <taxon>Rhodophyta</taxon>
        <taxon>Bangiophyceae</taxon>
        <taxon>Bangiales</taxon>
        <taxon>Bangiaceae</taxon>
        <taxon>Pyropia</taxon>
    </lineage>
</organism>
<sequence length="168" mass="16681">MVPAAVTAAAAAATAAAAGGAAAAATSAAVAAATAPAAAAPDAVPSLPLVAGAALLPPPLPFRFFTRRWRGSPTLLAPRPTRPKLAAEVRTWVTAPCGAVMAHHIYHPRRGGGGSGIPTGGVDRRSRGRGGVAAVPPPVLPPGRPPRLSRRGRPSRQGMLLPGGGCLW</sequence>
<evidence type="ECO:0000313" key="1">
    <source>
        <dbReference type="EMBL" id="KAK1866846.1"/>
    </source>
</evidence>
<protein>
    <submittedName>
        <fullName evidence="1">Uncharacterized protein</fullName>
    </submittedName>
</protein>
<gene>
    <name evidence="1" type="ORF">I4F81_009358</name>
</gene>
<proteinExistence type="predicted"/>
<comment type="caution">
    <text evidence="1">The sequence shown here is derived from an EMBL/GenBank/DDBJ whole genome shotgun (WGS) entry which is preliminary data.</text>
</comment>
<evidence type="ECO:0000313" key="2">
    <source>
        <dbReference type="Proteomes" id="UP000798662"/>
    </source>
</evidence>
<keyword evidence="2" id="KW-1185">Reference proteome</keyword>
<dbReference type="Proteomes" id="UP000798662">
    <property type="component" value="Chromosome 2"/>
</dbReference>
<name>A0ACC3CA43_PYRYE</name>